<evidence type="ECO:0000313" key="2">
    <source>
        <dbReference type="EMBL" id="TMP34760.1"/>
    </source>
</evidence>
<evidence type="ECO:0000313" key="3">
    <source>
        <dbReference type="Proteomes" id="UP000306719"/>
    </source>
</evidence>
<reference evidence="2 3" key="1">
    <citation type="submission" date="2018-01" db="EMBL/GenBank/DDBJ databases">
        <authorList>
            <person name="Paulsen S."/>
            <person name="Gram L.K."/>
        </authorList>
    </citation>
    <scope>NUCLEOTIDE SEQUENCE [LARGE SCALE GENOMIC DNA]</scope>
    <source>
        <strain evidence="2 3">S2599</strain>
    </source>
</reference>
<organism evidence="2 3">
    <name type="scientific">Pseudoalteromonas rubra</name>
    <dbReference type="NCBI Taxonomy" id="43658"/>
    <lineage>
        <taxon>Bacteria</taxon>
        <taxon>Pseudomonadati</taxon>
        <taxon>Pseudomonadota</taxon>
        <taxon>Gammaproteobacteria</taxon>
        <taxon>Alteromonadales</taxon>
        <taxon>Pseudoalteromonadaceae</taxon>
        <taxon>Pseudoalteromonas</taxon>
    </lineage>
</organism>
<keyword evidence="1" id="KW-0812">Transmembrane</keyword>
<accession>A0A5S3WWR8</accession>
<comment type="caution">
    <text evidence="2">The sequence shown here is derived from an EMBL/GenBank/DDBJ whole genome shotgun (WGS) entry which is preliminary data.</text>
</comment>
<dbReference type="RefSeq" id="WP_138545967.1">
    <property type="nucleotide sequence ID" value="NZ_PNCJ01000027.1"/>
</dbReference>
<keyword evidence="1" id="KW-1133">Transmembrane helix</keyword>
<feature type="transmembrane region" description="Helical" evidence="1">
    <location>
        <begin position="42"/>
        <end position="64"/>
    </location>
</feature>
<proteinExistence type="predicted"/>
<protein>
    <submittedName>
        <fullName evidence="2">Uncharacterized protein</fullName>
    </submittedName>
</protein>
<feature type="transmembrane region" description="Helical" evidence="1">
    <location>
        <begin position="15"/>
        <end position="36"/>
    </location>
</feature>
<sequence>MKNTDHTTKQWDARFFLMAGGCMLINTLCLWARHFSGYQLSILWPAIPAIIGLGASVLGLYALYPRIVLHTPRLAKWGAGFALSSLVALSIGACWVIASALLGDASRGVGMQALIGIFMIAMVGAFICNAIACLRGPASRALGLALSIPVVCWSLMLLVGILYGAEVGLSLDFYTNGLLALAFVWASRVIRADTAPGSQVA</sequence>
<dbReference type="EMBL" id="PNCJ01000027">
    <property type="protein sequence ID" value="TMP34760.1"/>
    <property type="molecule type" value="Genomic_DNA"/>
</dbReference>
<dbReference type="AlphaFoldDB" id="A0A5S3WWR8"/>
<feature type="transmembrane region" description="Helical" evidence="1">
    <location>
        <begin position="141"/>
        <end position="165"/>
    </location>
</feature>
<keyword evidence="1" id="KW-0472">Membrane</keyword>
<feature type="transmembrane region" description="Helical" evidence="1">
    <location>
        <begin position="76"/>
        <end position="101"/>
    </location>
</feature>
<name>A0A5S3WWR8_9GAMM</name>
<reference evidence="3" key="2">
    <citation type="submission" date="2019-06" db="EMBL/GenBank/DDBJ databases">
        <title>Co-occurence of chitin degradation, pigmentation and bioactivity in marine Pseudoalteromonas.</title>
        <authorList>
            <person name="Sonnenschein E.C."/>
            <person name="Bech P.K."/>
        </authorList>
    </citation>
    <scope>NUCLEOTIDE SEQUENCE [LARGE SCALE GENOMIC DNA]</scope>
    <source>
        <strain evidence="3">S2599</strain>
    </source>
</reference>
<dbReference type="OrthoDB" id="6288812at2"/>
<evidence type="ECO:0000256" key="1">
    <source>
        <dbReference type="SAM" id="Phobius"/>
    </source>
</evidence>
<feature type="transmembrane region" description="Helical" evidence="1">
    <location>
        <begin position="113"/>
        <end position="134"/>
    </location>
</feature>
<gene>
    <name evidence="2" type="ORF">CWB98_17335</name>
</gene>
<dbReference type="Proteomes" id="UP000306719">
    <property type="component" value="Unassembled WGS sequence"/>
</dbReference>